<dbReference type="WBParaSite" id="TCONS_00014518.p1">
    <property type="protein sequence ID" value="TCONS_00014518.p1"/>
    <property type="gene ID" value="XLOC_009720"/>
</dbReference>
<keyword evidence="2" id="KW-0732">Signal</keyword>
<evidence type="ECO:0000256" key="1">
    <source>
        <dbReference type="SAM" id="MobiDB-lite"/>
    </source>
</evidence>
<dbReference type="Proteomes" id="UP000035681">
    <property type="component" value="Unplaced"/>
</dbReference>
<feature type="region of interest" description="Disordered" evidence="1">
    <location>
        <begin position="56"/>
        <end position="149"/>
    </location>
</feature>
<feature type="signal peptide" evidence="2">
    <location>
        <begin position="1"/>
        <end position="29"/>
    </location>
</feature>
<evidence type="ECO:0000256" key="2">
    <source>
        <dbReference type="SAM" id="SignalP"/>
    </source>
</evidence>
<organism evidence="4">
    <name type="scientific">Strongyloides stercoralis</name>
    <name type="common">Threadworm</name>
    <dbReference type="NCBI Taxonomy" id="6248"/>
    <lineage>
        <taxon>Eukaryota</taxon>
        <taxon>Metazoa</taxon>
        <taxon>Ecdysozoa</taxon>
        <taxon>Nematoda</taxon>
        <taxon>Chromadorea</taxon>
        <taxon>Rhabditida</taxon>
        <taxon>Tylenchina</taxon>
        <taxon>Panagrolaimomorpha</taxon>
        <taxon>Strongyloidoidea</taxon>
        <taxon>Strongyloididae</taxon>
        <taxon>Strongyloides</taxon>
    </lineage>
</organism>
<name>A0A0K0EFM2_STRER</name>
<dbReference type="WBParaSite" id="SSTP_0000828300.1">
    <property type="protein sequence ID" value="SSTP_0000828300.1"/>
    <property type="gene ID" value="SSTP_0000828300"/>
</dbReference>
<feature type="chain" id="PRO_5005327946" evidence="2">
    <location>
        <begin position="30"/>
        <end position="165"/>
    </location>
</feature>
<protein>
    <submittedName>
        <fullName evidence="4 5">Uncharacterized protein</fullName>
    </submittedName>
</protein>
<feature type="compositionally biased region" description="Acidic residues" evidence="1">
    <location>
        <begin position="140"/>
        <end position="149"/>
    </location>
</feature>
<accession>A0A0K0EFM2</accession>
<evidence type="ECO:0000313" key="4">
    <source>
        <dbReference type="WBParaSite" id="SSTP_0000828300.1"/>
    </source>
</evidence>
<evidence type="ECO:0000313" key="3">
    <source>
        <dbReference type="Proteomes" id="UP000035681"/>
    </source>
</evidence>
<proteinExistence type="predicted"/>
<keyword evidence="3" id="KW-1185">Reference proteome</keyword>
<evidence type="ECO:0000313" key="5">
    <source>
        <dbReference type="WBParaSite" id="TCONS_00014518.p1"/>
    </source>
</evidence>
<feature type="compositionally biased region" description="Basic residues" evidence="1">
    <location>
        <begin position="71"/>
        <end position="128"/>
    </location>
</feature>
<reference evidence="4" key="1">
    <citation type="submission" date="2015-08" db="UniProtKB">
        <authorList>
            <consortium name="WormBaseParasite"/>
        </authorList>
    </citation>
    <scope>IDENTIFICATION</scope>
</reference>
<sequence length="165" mass="19674">MRFLKEILLFLTTILVNLSSTFYLQGSSGQNLVPRVPIQQNDLSIVDDSSKLSKSDLLTDYSSDSDERQKRQATKQKKQKKFRKGRGKRRLRQQRSRKLRRMQQSRGSQRRRRPLKRRQIGPKQRRRGQFTGKRRVDTQDYTDYDDDDCPEDYEVIEIDDCDEDN</sequence>
<dbReference type="AlphaFoldDB" id="A0A0K0EFM2"/>